<dbReference type="AlphaFoldDB" id="A0A6P3XDI7"/>
<dbReference type="RefSeq" id="XP_014475919.1">
    <property type="nucleotide sequence ID" value="XM_014620433.1"/>
</dbReference>
<proteinExistence type="predicted"/>
<dbReference type="OrthoDB" id="7534357at2759"/>
<gene>
    <name evidence="2" type="primary">LOC106745133</name>
</gene>
<dbReference type="KEGG" id="dqu:106745133"/>
<sequence length="71" mass="8211">MYNTEKIAGALASLLLMYSCVAIKTDFFDGRKDPFGPYPRIPDKEKLKKELAFAAECKKHTFPPKEKFFYD</sequence>
<accession>A0A6P3XDI7</accession>
<dbReference type="PROSITE" id="PS51257">
    <property type="entry name" value="PROKAR_LIPOPROTEIN"/>
    <property type="match status" value="1"/>
</dbReference>
<dbReference type="Proteomes" id="UP000515204">
    <property type="component" value="Unplaced"/>
</dbReference>
<protein>
    <submittedName>
        <fullName evidence="2">Uncharacterized protein LOC106745133</fullName>
    </submittedName>
</protein>
<evidence type="ECO:0000313" key="1">
    <source>
        <dbReference type="Proteomes" id="UP000515204"/>
    </source>
</evidence>
<keyword evidence="1" id="KW-1185">Reference proteome</keyword>
<name>A0A6P3XDI7_DINQU</name>
<organism evidence="1 2">
    <name type="scientific">Dinoponera quadriceps</name>
    <name type="common">South American ant</name>
    <dbReference type="NCBI Taxonomy" id="609295"/>
    <lineage>
        <taxon>Eukaryota</taxon>
        <taxon>Metazoa</taxon>
        <taxon>Ecdysozoa</taxon>
        <taxon>Arthropoda</taxon>
        <taxon>Hexapoda</taxon>
        <taxon>Insecta</taxon>
        <taxon>Pterygota</taxon>
        <taxon>Neoptera</taxon>
        <taxon>Endopterygota</taxon>
        <taxon>Hymenoptera</taxon>
        <taxon>Apocrita</taxon>
        <taxon>Aculeata</taxon>
        <taxon>Formicoidea</taxon>
        <taxon>Formicidae</taxon>
        <taxon>Ponerinae</taxon>
        <taxon>Ponerini</taxon>
        <taxon>Dinoponera</taxon>
    </lineage>
</organism>
<dbReference type="GeneID" id="106745133"/>
<reference evidence="2" key="1">
    <citation type="submission" date="2025-08" db="UniProtKB">
        <authorList>
            <consortium name="RefSeq"/>
        </authorList>
    </citation>
    <scope>IDENTIFICATION</scope>
</reference>
<evidence type="ECO:0000313" key="2">
    <source>
        <dbReference type="RefSeq" id="XP_014475919.1"/>
    </source>
</evidence>